<dbReference type="PANTHER" id="PTHR46579">
    <property type="entry name" value="F5/8 TYPE C DOMAIN-CONTAINING PROTEIN-RELATED"/>
    <property type="match status" value="1"/>
</dbReference>
<gene>
    <name evidence="1" type="ORF">DBV15_10846</name>
</gene>
<comment type="caution">
    <text evidence="1">The sequence shown here is derived from an EMBL/GenBank/DDBJ whole genome shotgun (WGS) entry which is preliminary data.</text>
</comment>
<evidence type="ECO:0008006" key="3">
    <source>
        <dbReference type="Google" id="ProtNLM"/>
    </source>
</evidence>
<protein>
    <recommendedName>
        <fullName evidence="3">Transposase domain-containing protein</fullName>
    </recommendedName>
</protein>
<dbReference type="EMBL" id="QBLH01002268">
    <property type="protein sequence ID" value="TGZ49025.1"/>
    <property type="molecule type" value="Genomic_DNA"/>
</dbReference>
<dbReference type="Proteomes" id="UP000310200">
    <property type="component" value="Unassembled WGS sequence"/>
</dbReference>
<keyword evidence="2" id="KW-1185">Reference proteome</keyword>
<evidence type="ECO:0000313" key="2">
    <source>
        <dbReference type="Proteomes" id="UP000310200"/>
    </source>
</evidence>
<organism evidence="1 2">
    <name type="scientific">Temnothorax longispinosus</name>
    <dbReference type="NCBI Taxonomy" id="300112"/>
    <lineage>
        <taxon>Eukaryota</taxon>
        <taxon>Metazoa</taxon>
        <taxon>Ecdysozoa</taxon>
        <taxon>Arthropoda</taxon>
        <taxon>Hexapoda</taxon>
        <taxon>Insecta</taxon>
        <taxon>Pterygota</taxon>
        <taxon>Neoptera</taxon>
        <taxon>Endopterygota</taxon>
        <taxon>Hymenoptera</taxon>
        <taxon>Apocrita</taxon>
        <taxon>Aculeata</taxon>
        <taxon>Formicoidea</taxon>
        <taxon>Formicidae</taxon>
        <taxon>Myrmicinae</taxon>
        <taxon>Temnothorax</taxon>
    </lineage>
</organism>
<dbReference type="AlphaFoldDB" id="A0A4S2KHN6"/>
<dbReference type="STRING" id="300112.A0A4S2KHN6"/>
<dbReference type="PANTHER" id="PTHR46579:SF1">
    <property type="entry name" value="F5_8 TYPE C DOMAIN-CONTAINING PROTEIN"/>
    <property type="match status" value="1"/>
</dbReference>
<proteinExistence type="predicted"/>
<accession>A0A4S2KHN6</accession>
<reference evidence="1 2" key="1">
    <citation type="journal article" date="2019" name="Philos. Trans. R. Soc. Lond., B, Biol. Sci.">
        <title>Ant behaviour and brain gene expression of defending hosts depend on the ecological success of the intruding social parasite.</title>
        <authorList>
            <person name="Kaur R."/>
            <person name="Stoldt M."/>
            <person name="Jongepier E."/>
            <person name="Feldmeyer B."/>
            <person name="Menzel F."/>
            <person name="Bornberg-Bauer E."/>
            <person name="Foitzik S."/>
        </authorList>
    </citation>
    <scope>NUCLEOTIDE SEQUENCE [LARGE SCALE GENOMIC DNA]</scope>
    <source>
        <tissue evidence="1">Whole body</tissue>
    </source>
</reference>
<evidence type="ECO:0000313" key="1">
    <source>
        <dbReference type="EMBL" id="TGZ49025.1"/>
    </source>
</evidence>
<name>A0A4S2KHN6_9HYME</name>
<sequence>MSRKAFGDLGQRRRRQIIREIFRRVDVGDGRQQDMQIERERSLSPQIERERLLSPHQREIYDADTEEEYNYADDDEYNNITSEEEEEQAAATEREEEYENMENEVEEPARNNNDEFYGEDQALYLGAPLTVTHSMLLILRLLLHHNIHMLCLSDIITVINLHCLPEQLKKNSLYKFRKFFSLKESNLKKHYYCSFCTRDLESAEDICPSCPKKNNSYFIQLSFLEQLREMYKRNEFYTKLQKRFERIANPPNIITDVYDGSLYRKWVDNGFLMNPDNISFSWYTDGVPVFKSSKISMWPLYLTINELPFNERKKRENTLLVGLWYGDKKPNANSFIYKFREALEEISRGIQVQITRYDNIELKTVRGVLLMGTADLPAKSDFLNFIQFNGDYGCPSCYCKGENVSIAPRGSVHVYRYENEIKLRTLNECIEYANRASPDNPVMGTKGHTAFSKLMPDFIEGIGIDRMHCVDGGVVKKLLSLWFDIKFRSFPFSLYAVIDVVNRRLMTIKPPRYVHRMPRYIQDLVHWKASELKTWLFHYSVPVLEGILRQDYFNHYVLLVIAISMLNSEQITFSMVNIARDFLNKFVREFEHLYGLQFCSINVHQLRHLPDNVIKMGPLWVFSCFEYENLNGQLLKLVHGTWHIETQIATAHEQFIKMSRLIDEMPRGAVHTFCLSKKRQVKIIEQIFPNCYSVGTYKNSRRLPNIIITAMHNSRIPETLSWCQYFRLLKNGYLYVSQMYKVDLQTESSVVQYVNNEGQTHIAKIQCFIKTVHQNCNEQLCQCEHRENKHYAIIQKIETDNGFVIRGDYNTADTNFFLQKCHKIDNFIAIPIETLKCVCVYMKIDNQMYIGMPINQKELE</sequence>